<sequence>MYKVAKASEYLVITGAWIKDIKLVNKAWILPGKSYSVFNSHQ</sequence>
<protein>
    <submittedName>
        <fullName evidence="1">Flotillin-like protein 4</fullName>
    </submittedName>
</protein>
<organism evidence="1 2">
    <name type="scientific">Medicago truncatula</name>
    <name type="common">Barrel medic</name>
    <name type="synonym">Medicago tribuloides</name>
    <dbReference type="NCBI Taxonomy" id="3880"/>
    <lineage>
        <taxon>Eukaryota</taxon>
        <taxon>Viridiplantae</taxon>
        <taxon>Streptophyta</taxon>
        <taxon>Embryophyta</taxon>
        <taxon>Tracheophyta</taxon>
        <taxon>Spermatophyta</taxon>
        <taxon>Magnoliopsida</taxon>
        <taxon>eudicotyledons</taxon>
        <taxon>Gunneridae</taxon>
        <taxon>Pentapetalae</taxon>
        <taxon>rosids</taxon>
        <taxon>fabids</taxon>
        <taxon>Fabales</taxon>
        <taxon>Fabaceae</taxon>
        <taxon>Papilionoideae</taxon>
        <taxon>50 kb inversion clade</taxon>
        <taxon>NPAAA clade</taxon>
        <taxon>Hologalegina</taxon>
        <taxon>IRL clade</taxon>
        <taxon>Trifolieae</taxon>
        <taxon>Medicago</taxon>
    </lineage>
</organism>
<comment type="caution">
    <text evidence="1">The sequence shown here is derived from an EMBL/GenBank/DDBJ whole genome shotgun (WGS) entry which is preliminary data.</text>
</comment>
<evidence type="ECO:0000313" key="1">
    <source>
        <dbReference type="EMBL" id="RHN41335.1"/>
    </source>
</evidence>
<evidence type="ECO:0000313" key="2">
    <source>
        <dbReference type="Proteomes" id="UP000265566"/>
    </source>
</evidence>
<name>A0A396GRF9_MEDTR</name>
<dbReference type="EMBL" id="PSQE01000008">
    <property type="protein sequence ID" value="RHN41335.1"/>
    <property type="molecule type" value="Genomic_DNA"/>
</dbReference>
<dbReference type="Proteomes" id="UP000265566">
    <property type="component" value="Chromosome 8"/>
</dbReference>
<reference evidence="2" key="1">
    <citation type="journal article" date="2018" name="Nat. Plants">
        <title>Whole-genome landscape of Medicago truncatula symbiotic genes.</title>
        <authorList>
            <person name="Pecrix Y."/>
            <person name="Staton S.E."/>
            <person name="Sallet E."/>
            <person name="Lelandais-Briere C."/>
            <person name="Moreau S."/>
            <person name="Carrere S."/>
            <person name="Blein T."/>
            <person name="Jardinaud M.F."/>
            <person name="Latrasse D."/>
            <person name="Zouine M."/>
            <person name="Zahm M."/>
            <person name="Kreplak J."/>
            <person name="Mayjonade B."/>
            <person name="Satge C."/>
            <person name="Perez M."/>
            <person name="Cauet S."/>
            <person name="Marande W."/>
            <person name="Chantry-Darmon C."/>
            <person name="Lopez-Roques C."/>
            <person name="Bouchez O."/>
            <person name="Berard A."/>
            <person name="Debelle F."/>
            <person name="Munos S."/>
            <person name="Bendahmane A."/>
            <person name="Berges H."/>
            <person name="Niebel A."/>
            <person name="Buitink J."/>
            <person name="Frugier F."/>
            <person name="Benhamed M."/>
            <person name="Crespi M."/>
            <person name="Gouzy J."/>
            <person name="Gamas P."/>
        </authorList>
    </citation>
    <scope>NUCLEOTIDE SEQUENCE [LARGE SCALE GENOMIC DNA]</scope>
    <source>
        <strain evidence="2">cv. Jemalong A17</strain>
    </source>
</reference>
<dbReference type="AlphaFoldDB" id="A0A396GRF9"/>
<proteinExistence type="predicted"/>
<dbReference type="Gramene" id="rna47645">
    <property type="protein sequence ID" value="RHN41335.1"/>
    <property type="gene ID" value="gene47645"/>
</dbReference>
<accession>A0A396GRF9</accession>
<gene>
    <name evidence="1" type="ORF">MtrunA17_Chr8g0364991</name>
</gene>